<evidence type="ECO:0000256" key="5">
    <source>
        <dbReference type="ARBA" id="ARBA00022679"/>
    </source>
</evidence>
<comment type="function">
    <text evidence="10">Involved in 1,2-propanediol (1,2-PD) degradation by catalyzing the conversion of propanoyl-CoA to propanoyl-phosphate.</text>
</comment>
<keyword evidence="12" id="KW-1185">Reference proteome</keyword>
<evidence type="ECO:0000256" key="9">
    <source>
        <dbReference type="ARBA" id="ARBA00047589"/>
    </source>
</evidence>
<evidence type="ECO:0000313" key="12">
    <source>
        <dbReference type="Proteomes" id="UP001651880"/>
    </source>
</evidence>
<keyword evidence="7" id="KW-0862">Zinc</keyword>
<dbReference type="PANTHER" id="PTHR39453">
    <property type="entry name" value="PHOSPHATE PROPANOYLTRANSFERASE"/>
    <property type="match status" value="1"/>
</dbReference>
<dbReference type="Pfam" id="PF06130">
    <property type="entry name" value="PTAC"/>
    <property type="match status" value="1"/>
</dbReference>
<comment type="cofactor">
    <cofactor evidence="1">
        <name>Zn(2+)</name>
        <dbReference type="ChEBI" id="CHEBI:29105"/>
    </cofactor>
</comment>
<keyword evidence="5 10" id="KW-0808">Transferase</keyword>
<evidence type="ECO:0000256" key="10">
    <source>
        <dbReference type="PIRNR" id="PIRNR010130"/>
    </source>
</evidence>
<sequence>MVDTLELIVEKVLRKIEEAKYIPIEASARHVHLSQEHVDSLFGKGYELEKIRELSQPGEYLCKERLDIIGPKSVLRNVAILGPVRGSTQVEISRTDSIALGVNAPLRLSGDLEDSETLFISCCRKVIEAGSSTIVAKRHIHMTPEDGIRYGLSDKQIVRVRVHSVRPLVFEDVIIRITEKSRLAIHIDHDEANACGFVEGAMGEII</sequence>
<evidence type="ECO:0000256" key="2">
    <source>
        <dbReference type="ARBA" id="ARBA00007342"/>
    </source>
</evidence>
<proteinExistence type="inferred from homology"/>
<evidence type="ECO:0000256" key="8">
    <source>
        <dbReference type="ARBA" id="ARBA00023315"/>
    </source>
</evidence>
<accession>A0ABT1NE70</accession>
<comment type="pathway">
    <text evidence="10">Polyol metabolism; 1,2-propanediol degradation.</text>
</comment>
<evidence type="ECO:0000256" key="3">
    <source>
        <dbReference type="ARBA" id="ARBA00012206"/>
    </source>
</evidence>
<gene>
    <name evidence="11" type="primary">pduL</name>
    <name evidence="11" type="ORF">LJD61_08320</name>
</gene>
<evidence type="ECO:0000313" key="11">
    <source>
        <dbReference type="EMBL" id="MCQ1529557.1"/>
    </source>
</evidence>
<dbReference type="RefSeq" id="WP_255227073.1">
    <property type="nucleotide sequence ID" value="NZ_JAJEKE010000006.1"/>
</dbReference>
<keyword evidence="8 10" id="KW-0012">Acyltransferase</keyword>
<dbReference type="EMBL" id="JAJEKE010000006">
    <property type="protein sequence ID" value="MCQ1529557.1"/>
    <property type="molecule type" value="Genomic_DNA"/>
</dbReference>
<evidence type="ECO:0000256" key="1">
    <source>
        <dbReference type="ARBA" id="ARBA00001947"/>
    </source>
</evidence>
<name>A0ABT1NE70_9FIRM</name>
<dbReference type="GO" id="GO:0016746">
    <property type="term" value="F:acyltransferase activity"/>
    <property type="evidence" value="ECO:0007669"/>
    <property type="project" value="UniProtKB-KW"/>
</dbReference>
<organism evidence="11 12">
    <name type="scientific">Lutispora saccharofermentans</name>
    <dbReference type="NCBI Taxonomy" id="3024236"/>
    <lineage>
        <taxon>Bacteria</taxon>
        <taxon>Bacillati</taxon>
        <taxon>Bacillota</taxon>
        <taxon>Clostridia</taxon>
        <taxon>Lutisporales</taxon>
        <taxon>Lutisporaceae</taxon>
        <taxon>Lutispora</taxon>
    </lineage>
</organism>
<comment type="caution">
    <text evidence="11">The sequence shown here is derived from an EMBL/GenBank/DDBJ whole genome shotgun (WGS) entry which is preliminary data.</text>
</comment>
<dbReference type="PIRSF" id="PIRSF010130">
    <property type="entry name" value="PduL"/>
    <property type="match status" value="1"/>
</dbReference>
<evidence type="ECO:0000256" key="4">
    <source>
        <dbReference type="ARBA" id="ARBA00020837"/>
    </source>
</evidence>
<dbReference type="NCBIfam" id="NF011652">
    <property type="entry name" value="PRK15070.1"/>
    <property type="match status" value="1"/>
</dbReference>
<dbReference type="InterPro" id="IPR008300">
    <property type="entry name" value="PTAC"/>
</dbReference>
<keyword evidence="6" id="KW-0479">Metal-binding</keyword>
<comment type="similarity">
    <text evidence="2 10">Belongs to the PduL family.</text>
</comment>
<reference evidence="11 12" key="1">
    <citation type="submission" date="2021-10" db="EMBL/GenBank/DDBJ databases">
        <title>Lutispora strain m25 sp. nov., a thermophilic, non-spore-forming bacterium isolated from a lab-scale methanogenic bioreactor digesting anaerobic sludge.</title>
        <authorList>
            <person name="El Houari A."/>
            <person name="Mcdonald J."/>
        </authorList>
    </citation>
    <scope>NUCLEOTIDE SEQUENCE [LARGE SCALE GENOMIC DNA]</scope>
    <source>
        <strain evidence="12">m25</strain>
    </source>
</reference>
<comment type="catalytic activity">
    <reaction evidence="9 10">
        <text>propanoyl-CoA + phosphate = propanoyl phosphate + CoA</text>
        <dbReference type="Rhea" id="RHEA:28046"/>
        <dbReference type="ChEBI" id="CHEBI:43474"/>
        <dbReference type="ChEBI" id="CHEBI:57287"/>
        <dbReference type="ChEBI" id="CHEBI:57392"/>
        <dbReference type="ChEBI" id="CHEBI:58933"/>
        <dbReference type="EC" id="2.3.1.222"/>
    </reaction>
</comment>
<dbReference type="PANTHER" id="PTHR39453:SF1">
    <property type="entry name" value="PHOSPHATE PROPANOYLTRANSFERASE"/>
    <property type="match status" value="1"/>
</dbReference>
<dbReference type="EC" id="2.3.1.222" evidence="3 10"/>
<evidence type="ECO:0000256" key="6">
    <source>
        <dbReference type="ARBA" id="ARBA00022723"/>
    </source>
</evidence>
<evidence type="ECO:0000256" key="7">
    <source>
        <dbReference type="ARBA" id="ARBA00022833"/>
    </source>
</evidence>
<protein>
    <recommendedName>
        <fullName evidence="4 10">Phosphate propanoyltransferase</fullName>
        <ecNumber evidence="3 10">2.3.1.222</ecNumber>
    </recommendedName>
</protein>
<dbReference type="Proteomes" id="UP001651880">
    <property type="component" value="Unassembled WGS sequence"/>
</dbReference>